<evidence type="ECO:0000313" key="1">
    <source>
        <dbReference type="EMBL" id="PCS06018.1"/>
    </source>
</evidence>
<comment type="caution">
    <text evidence="1">The sequence shown here is derived from an EMBL/GenBank/DDBJ whole genome shotgun (WGS) entry which is preliminary data.</text>
</comment>
<organism evidence="1 2">
    <name type="scientific">Pseudolactococcus piscium</name>
    <dbReference type="NCBI Taxonomy" id="1364"/>
    <lineage>
        <taxon>Bacteria</taxon>
        <taxon>Bacillati</taxon>
        <taxon>Bacillota</taxon>
        <taxon>Bacilli</taxon>
        <taxon>Lactobacillales</taxon>
        <taxon>Streptococcaceae</taxon>
        <taxon>Pseudolactococcus</taxon>
    </lineage>
</organism>
<dbReference type="RefSeq" id="WP_096814751.1">
    <property type="nucleotide sequence ID" value="NZ_JXJW01000013.1"/>
</dbReference>
<keyword evidence="2" id="KW-1185">Reference proteome</keyword>
<dbReference type="EMBL" id="JXJW01000013">
    <property type="protein sequence ID" value="PCS06018.1"/>
    <property type="molecule type" value="Genomic_DNA"/>
</dbReference>
<proteinExistence type="predicted"/>
<gene>
    <name evidence="1" type="ORF">RU86_GL000523</name>
</gene>
<sequence length="73" mass="8198">MIYFNDPVGDGAQASTDISVSEIPSSFDVKYQEKDSTGTGMYRDIKNLDGQVQVVNFVEKKIDTDRMEYISLP</sequence>
<dbReference type="AlphaFoldDB" id="A0A2A5RXY5"/>
<reference evidence="1 2" key="1">
    <citation type="submission" date="2014-12" db="EMBL/GenBank/DDBJ databases">
        <title>Draft genome sequences of 10 type strains of Lactococcus.</title>
        <authorList>
            <person name="Sun Z."/>
            <person name="Zhong Z."/>
            <person name="Liu W."/>
            <person name="Zhang W."/>
            <person name="Zhang H."/>
        </authorList>
    </citation>
    <scope>NUCLEOTIDE SEQUENCE [LARGE SCALE GENOMIC DNA]</scope>
    <source>
        <strain evidence="1 2">DSM 6634</strain>
    </source>
</reference>
<dbReference type="Proteomes" id="UP000218282">
    <property type="component" value="Unassembled WGS sequence"/>
</dbReference>
<protein>
    <submittedName>
        <fullName evidence="1">Uncharacterized protein</fullName>
    </submittedName>
</protein>
<evidence type="ECO:0000313" key="2">
    <source>
        <dbReference type="Proteomes" id="UP000218282"/>
    </source>
</evidence>
<accession>A0A2A5RXY5</accession>
<name>A0A2A5RXY5_9LACT</name>